<feature type="region of interest" description="Disordered" evidence="5">
    <location>
        <begin position="202"/>
        <end position="221"/>
    </location>
</feature>
<accession>A0A0G4H8B9</accession>
<dbReference type="InterPro" id="IPR000571">
    <property type="entry name" value="Znf_CCCH"/>
</dbReference>
<evidence type="ECO:0000256" key="1">
    <source>
        <dbReference type="ARBA" id="ARBA00022723"/>
    </source>
</evidence>
<dbReference type="EMBL" id="CDMZ01001984">
    <property type="protein sequence ID" value="CEM40158.1"/>
    <property type="molecule type" value="Genomic_DNA"/>
</dbReference>
<feature type="domain" description="C3H1-type" evidence="6">
    <location>
        <begin position="44"/>
        <end position="72"/>
    </location>
</feature>
<dbReference type="VEuPathDB" id="CryptoDB:Cvel_869"/>
<keyword evidence="2 4" id="KW-0863">Zinc-finger</keyword>
<dbReference type="PROSITE" id="PS50103">
    <property type="entry name" value="ZF_C3H1"/>
    <property type="match status" value="1"/>
</dbReference>
<dbReference type="InterPro" id="IPR036855">
    <property type="entry name" value="Znf_CCCH_sf"/>
</dbReference>
<dbReference type="GO" id="GO:0008270">
    <property type="term" value="F:zinc ion binding"/>
    <property type="evidence" value="ECO:0007669"/>
    <property type="project" value="UniProtKB-KW"/>
</dbReference>
<evidence type="ECO:0000256" key="5">
    <source>
        <dbReference type="SAM" id="MobiDB-lite"/>
    </source>
</evidence>
<organism evidence="7">
    <name type="scientific">Chromera velia CCMP2878</name>
    <dbReference type="NCBI Taxonomy" id="1169474"/>
    <lineage>
        <taxon>Eukaryota</taxon>
        <taxon>Sar</taxon>
        <taxon>Alveolata</taxon>
        <taxon>Colpodellida</taxon>
        <taxon>Chromeraceae</taxon>
        <taxon>Chromera</taxon>
    </lineage>
</organism>
<dbReference type="SUPFAM" id="SSF90229">
    <property type="entry name" value="CCCH zinc finger"/>
    <property type="match status" value="1"/>
</dbReference>
<dbReference type="AlphaFoldDB" id="A0A0G4H8B9"/>
<feature type="compositionally biased region" description="Polar residues" evidence="5">
    <location>
        <begin position="321"/>
        <end position="330"/>
    </location>
</feature>
<evidence type="ECO:0000256" key="4">
    <source>
        <dbReference type="PROSITE-ProRule" id="PRU00723"/>
    </source>
</evidence>
<feature type="compositionally biased region" description="Basic and acidic residues" evidence="5">
    <location>
        <begin position="392"/>
        <end position="409"/>
    </location>
</feature>
<name>A0A0G4H8B9_9ALVE</name>
<feature type="region of interest" description="Disordered" evidence="5">
    <location>
        <begin position="321"/>
        <end position="346"/>
    </location>
</feature>
<proteinExistence type="predicted"/>
<feature type="region of interest" description="Disordered" evidence="5">
    <location>
        <begin position="391"/>
        <end position="417"/>
    </location>
</feature>
<sequence>MKDRYLHCTSEADGEATGWMELGTLGSQCRFAHGGAELKENPNLKNTRLCFSLGKREGCRRGATCPYAHSLEDLRNAYDNLASRYPDLIKTLDQFPTDLRTAFRIEEQRRSTSNLFTPLPYATRRDEPKLRASNALPSVQSGQQQSGCWDADSHSHSSTPVSCASPASTCGFLAGGNPETLNAAYCLTLKKVEQQLKAGLESENANTPHHVTETRERPETEAPLDFSEGALKQISNESLLNEMLNLEVGVGGRVAAVTVPTTATTLSAPMCEGDAASHGRFCAGKGDSTDKGVSLSISKVLEENGKEERKGVSAVVQETESHFLSPSKLSPSGIADQKQQTVDVPQETPLKSSCAPVTLGRWESLVGPPVVMPAGWLEEDADTILSVFETEQSERERQRGIERNGEGRNSRGVNQEE</sequence>
<evidence type="ECO:0000259" key="6">
    <source>
        <dbReference type="PROSITE" id="PS50103"/>
    </source>
</evidence>
<evidence type="ECO:0000313" key="7">
    <source>
        <dbReference type="EMBL" id="CEM40158.1"/>
    </source>
</evidence>
<evidence type="ECO:0000256" key="2">
    <source>
        <dbReference type="ARBA" id="ARBA00022771"/>
    </source>
</evidence>
<protein>
    <recommendedName>
        <fullName evidence="6">C3H1-type domain-containing protein</fullName>
    </recommendedName>
</protein>
<keyword evidence="1 4" id="KW-0479">Metal-binding</keyword>
<dbReference type="Gene3D" id="3.30.1370.210">
    <property type="match status" value="1"/>
</dbReference>
<feature type="compositionally biased region" description="Basic and acidic residues" evidence="5">
    <location>
        <begin position="210"/>
        <end position="220"/>
    </location>
</feature>
<reference evidence="7" key="1">
    <citation type="submission" date="2014-11" db="EMBL/GenBank/DDBJ databases">
        <authorList>
            <person name="Otto D Thomas"/>
            <person name="Naeem Raeece"/>
        </authorList>
    </citation>
    <scope>NUCLEOTIDE SEQUENCE</scope>
</reference>
<keyword evidence="3 4" id="KW-0862">Zinc</keyword>
<feature type="zinc finger region" description="C3H1-type" evidence="4">
    <location>
        <begin position="44"/>
        <end position="72"/>
    </location>
</feature>
<evidence type="ECO:0000256" key="3">
    <source>
        <dbReference type="ARBA" id="ARBA00022833"/>
    </source>
</evidence>
<gene>
    <name evidence="7" type="ORF">Cvel_869</name>
</gene>